<keyword evidence="1" id="KW-0805">Transcription regulation</keyword>
<evidence type="ECO:0000313" key="6">
    <source>
        <dbReference type="EMBL" id="CAB4709246.1"/>
    </source>
</evidence>
<dbReference type="InterPro" id="IPR028082">
    <property type="entry name" value="Peripla_BP_I"/>
</dbReference>
<dbReference type="Pfam" id="PF00356">
    <property type="entry name" value="LacI"/>
    <property type="match status" value="1"/>
</dbReference>
<keyword evidence="2" id="KW-0238">DNA-binding</keyword>
<dbReference type="CDD" id="cd01392">
    <property type="entry name" value="HTH_LacI"/>
    <property type="match status" value="1"/>
</dbReference>
<dbReference type="SUPFAM" id="SSF53822">
    <property type="entry name" value="Periplasmic binding protein-like I"/>
    <property type="match status" value="1"/>
</dbReference>
<dbReference type="PROSITE" id="PS00356">
    <property type="entry name" value="HTH_LACI_1"/>
    <property type="match status" value="1"/>
</dbReference>
<dbReference type="PROSITE" id="PS50932">
    <property type="entry name" value="HTH_LACI_2"/>
    <property type="match status" value="1"/>
</dbReference>
<dbReference type="GO" id="GO:0003700">
    <property type="term" value="F:DNA-binding transcription factor activity"/>
    <property type="evidence" value="ECO:0007669"/>
    <property type="project" value="TreeGrafter"/>
</dbReference>
<evidence type="ECO:0000256" key="2">
    <source>
        <dbReference type="ARBA" id="ARBA00023125"/>
    </source>
</evidence>
<evidence type="ECO:0000313" key="7">
    <source>
        <dbReference type="EMBL" id="CAB4763721.1"/>
    </source>
</evidence>
<dbReference type="SUPFAM" id="SSF47413">
    <property type="entry name" value="lambda repressor-like DNA-binding domains"/>
    <property type="match status" value="1"/>
</dbReference>
<reference evidence="5" key="1">
    <citation type="submission" date="2020-05" db="EMBL/GenBank/DDBJ databases">
        <authorList>
            <person name="Chiriac C."/>
            <person name="Salcher M."/>
            <person name="Ghai R."/>
            <person name="Kavagutti S V."/>
        </authorList>
    </citation>
    <scope>NUCLEOTIDE SEQUENCE</scope>
</reference>
<evidence type="ECO:0000313" key="8">
    <source>
        <dbReference type="EMBL" id="CAB4824557.1"/>
    </source>
</evidence>
<evidence type="ECO:0000256" key="3">
    <source>
        <dbReference type="ARBA" id="ARBA00023163"/>
    </source>
</evidence>
<dbReference type="PANTHER" id="PTHR30146:SF109">
    <property type="entry name" value="HTH-TYPE TRANSCRIPTIONAL REGULATOR GALS"/>
    <property type="match status" value="1"/>
</dbReference>
<name>A0A6J6KV34_9ZZZZ</name>
<evidence type="ECO:0000259" key="4">
    <source>
        <dbReference type="PROSITE" id="PS50932"/>
    </source>
</evidence>
<dbReference type="EMBL" id="CAEZYB010000100">
    <property type="protein sequence ID" value="CAB4709246.1"/>
    <property type="molecule type" value="Genomic_DNA"/>
</dbReference>
<evidence type="ECO:0000313" key="5">
    <source>
        <dbReference type="EMBL" id="CAB4653697.1"/>
    </source>
</evidence>
<dbReference type="PANTHER" id="PTHR30146">
    <property type="entry name" value="LACI-RELATED TRANSCRIPTIONAL REPRESSOR"/>
    <property type="match status" value="1"/>
</dbReference>
<dbReference type="EMBL" id="CAFABI010000031">
    <property type="protein sequence ID" value="CAB4824557.1"/>
    <property type="molecule type" value="Genomic_DNA"/>
</dbReference>
<protein>
    <submittedName>
        <fullName evidence="5">Unannotated protein</fullName>
    </submittedName>
</protein>
<keyword evidence="3" id="KW-0804">Transcription</keyword>
<proteinExistence type="predicted"/>
<dbReference type="CDD" id="cd06267">
    <property type="entry name" value="PBP1_LacI_sugar_binding-like"/>
    <property type="match status" value="1"/>
</dbReference>
<dbReference type="Pfam" id="PF13377">
    <property type="entry name" value="Peripla_BP_3"/>
    <property type="match status" value="1"/>
</dbReference>
<organism evidence="5">
    <name type="scientific">freshwater metagenome</name>
    <dbReference type="NCBI Taxonomy" id="449393"/>
    <lineage>
        <taxon>unclassified sequences</taxon>
        <taxon>metagenomes</taxon>
        <taxon>ecological metagenomes</taxon>
    </lineage>
</organism>
<gene>
    <name evidence="5" type="ORF">UFOPK2254_00309</name>
    <name evidence="6" type="ORF">UFOPK2646_00885</name>
    <name evidence="7" type="ORF">UFOPK2907_00054</name>
    <name evidence="8" type="ORF">UFOPK3197_00423</name>
</gene>
<accession>A0A6J6KV34</accession>
<dbReference type="Gene3D" id="3.40.50.2300">
    <property type="match status" value="2"/>
</dbReference>
<feature type="domain" description="HTH lacI-type" evidence="4">
    <location>
        <begin position="29"/>
        <end position="72"/>
    </location>
</feature>
<sequence length="361" mass="39785">MLYFYSSCRKISANPTIFAVFHETGGLVAGIKEVAEAAGVSSATVSRALRGMHHVNEQTREKILLAAASVGYDIPGEKLGIPRSRTKSIGVVAPYIASWYFSQVINGAEQVLREAGFDLLLYNFSQMKGRERLFQHQLLKGRVDALIVISLPPTEEEFESMLSLGIPLALVGMHHKDCISIAIDDVAGARTATQHLVNQGHKEIALMSAHPDDPLNFGGPHDRKIGFMQVLAENKLNWVPEREVYGDFTMHGGTRAMDELLARPNPPTAIFCESDEMALGAMRAMRRHGLKVPDDISIIGFDGHEMAEFSDLTTVEQPMQLMGEMAAHSIMDKLKKPEMPDASHTLPTTLIVRNSTRRLQA</sequence>
<dbReference type="AlphaFoldDB" id="A0A6J6KV34"/>
<dbReference type="EMBL" id="CAEZWO010000019">
    <property type="protein sequence ID" value="CAB4653697.1"/>
    <property type="molecule type" value="Genomic_DNA"/>
</dbReference>
<dbReference type="InterPro" id="IPR010982">
    <property type="entry name" value="Lambda_DNA-bd_dom_sf"/>
</dbReference>
<dbReference type="SMART" id="SM00354">
    <property type="entry name" value="HTH_LACI"/>
    <property type="match status" value="1"/>
</dbReference>
<evidence type="ECO:0000256" key="1">
    <source>
        <dbReference type="ARBA" id="ARBA00023015"/>
    </source>
</evidence>
<dbReference type="EMBL" id="CAEZZR010000002">
    <property type="protein sequence ID" value="CAB4763721.1"/>
    <property type="molecule type" value="Genomic_DNA"/>
</dbReference>
<dbReference type="InterPro" id="IPR046335">
    <property type="entry name" value="LacI/GalR-like_sensor"/>
</dbReference>
<dbReference type="GO" id="GO:0000976">
    <property type="term" value="F:transcription cis-regulatory region binding"/>
    <property type="evidence" value="ECO:0007669"/>
    <property type="project" value="TreeGrafter"/>
</dbReference>
<dbReference type="Gene3D" id="1.10.260.40">
    <property type="entry name" value="lambda repressor-like DNA-binding domains"/>
    <property type="match status" value="1"/>
</dbReference>
<dbReference type="InterPro" id="IPR000843">
    <property type="entry name" value="HTH_LacI"/>
</dbReference>